<gene>
    <name evidence="1" type="ORF">ACFOWZ_24145</name>
</gene>
<organism evidence="1 2">
    <name type="scientific">Lentzea rhizosphaerae</name>
    <dbReference type="NCBI Taxonomy" id="2041025"/>
    <lineage>
        <taxon>Bacteria</taxon>
        <taxon>Bacillati</taxon>
        <taxon>Actinomycetota</taxon>
        <taxon>Actinomycetes</taxon>
        <taxon>Pseudonocardiales</taxon>
        <taxon>Pseudonocardiaceae</taxon>
        <taxon>Lentzea</taxon>
    </lineage>
</organism>
<keyword evidence="2" id="KW-1185">Reference proteome</keyword>
<dbReference type="RefSeq" id="WP_382376106.1">
    <property type="nucleotide sequence ID" value="NZ_JBHRZI010000019.1"/>
</dbReference>
<evidence type="ECO:0008006" key="3">
    <source>
        <dbReference type="Google" id="ProtNLM"/>
    </source>
</evidence>
<evidence type="ECO:0000313" key="2">
    <source>
        <dbReference type="Proteomes" id="UP001595690"/>
    </source>
</evidence>
<accession>A0ABV8BXY0</accession>
<protein>
    <recommendedName>
        <fullName evidence="3">XRE family transcriptional regulator</fullName>
    </recommendedName>
</protein>
<sequence length="288" mass="32528">MTGPFHLVLRDAIRERGLPLERLRSRLAERGIEVGLASLSDWQHGRAWPRRPKSLRAIAALEEILGLPERTLTGLLCSHQPPPFRPRQGVDEYSGPMAELLDALPGARAWRMDVLTSEQVVSVGPDRSPSRLAGRSVARARRDGVDRTVVRYHGAQGCEIERVEVVPRRNCALGKVLRHRDGRVLAAELLFGQELQAGETWAWEAEIRDPEARRTDCAHAFRRPEGTYLLEVRFHPDALPCRVFEYFRADLYVDRHVLTELPLNVHHAVHVTTTGMTSGVIGVSWEWT</sequence>
<name>A0ABV8BXY0_9PSEU</name>
<proteinExistence type="predicted"/>
<comment type="caution">
    <text evidence="1">The sequence shown here is derived from an EMBL/GenBank/DDBJ whole genome shotgun (WGS) entry which is preliminary data.</text>
</comment>
<evidence type="ECO:0000313" key="1">
    <source>
        <dbReference type="EMBL" id="MFC3894583.1"/>
    </source>
</evidence>
<dbReference type="Proteomes" id="UP001595690">
    <property type="component" value="Unassembled WGS sequence"/>
</dbReference>
<dbReference type="EMBL" id="JBHRZI010000019">
    <property type="protein sequence ID" value="MFC3894583.1"/>
    <property type="molecule type" value="Genomic_DNA"/>
</dbReference>
<reference evidence="2" key="1">
    <citation type="journal article" date="2019" name="Int. J. Syst. Evol. Microbiol.">
        <title>The Global Catalogue of Microorganisms (GCM) 10K type strain sequencing project: providing services to taxonomists for standard genome sequencing and annotation.</title>
        <authorList>
            <consortium name="The Broad Institute Genomics Platform"/>
            <consortium name="The Broad Institute Genome Sequencing Center for Infectious Disease"/>
            <person name="Wu L."/>
            <person name="Ma J."/>
        </authorList>
    </citation>
    <scope>NUCLEOTIDE SEQUENCE [LARGE SCALE GENOMIC DNA]</scope>
    <source>
        <strain evidence="2">CGMCC 4.7405</strain>
    </source>
</reference>